<reference evidence="2" key="1">
    <citation type="submission" date="2016-10" db="EMBL/GenBank/DDBJ databases">
        <authorList>
            <person name="Varghese N."/>
            <person name="Submissions S."/>
        </authorList>
    </citation>
    <scope>NUCLEOTIDE SEQUENCE [LARGE SCALE GENOMIC DNA]</scope>
    <source>
        <strain evidence="2">DSM 22703</strain>
    </source>
</reference>
<dbReference type="Pfam" id="PF02597">
    <property type="entry name" value="ThiS"/>
    <property type="match status" value="1"/>
</dbReference>
<keyword evidence="2" id="KW-1185">Reference proteome</keyword>
<proteinExistence type="predicted"/>
<dbReference type="Gene3D" id="3.10.20.30">
    <property type="match status" value="1"/>
</dbReference>
<dbReference type="InterPro" id="IPR003749">
    <property type="entry name" value="ThiS/MoaD-like"/>
</dbReference>
<dbReference type="EMBL" id="FMXE01000036">
    <property type="protein sequence ID" value="SDA93679.1"/>
    <property type="molecule type" value="Genomic_DNA"/>
</dbReference>
<protein>
    <submittedName>
        <fullName evidence="1">Molybdopterin synthase sulfur carrier subunit</fullName>
    </submittedName>
</protein>
<gene>
    <name evidence="1" type="ORF">SAMN03080617_03771</name>
</gene>
<dbReference type="Proteomes" id="UP000198756">
    <property type="component" value="Unassembled WGS sequence"/>
</dbReference>
<dbReference type="AlphaFoldDB" id="A0A1G5ZFH9"/>
<name>A0A1G5ZFH9_9BACT</name>
<dbReference type="SUPFAM" id="SSF54285">
    <property type="entry name" value="MoaD/ThiS"/>
    <property type="match status" value="1"/>
</dbReference>
<dbReference type="RefSeq" id="WP_245693311.1">
    <property type="nucleotide sequence ID" value="NZ_FMXE01000036.1"/>
</dbReference>
<dbReference type="CDD" id="cd00754">
    <property type="entry name" value="Ubl_MoaD"/>
    <property type="match status" value="1"/>
</dbReference>
<dbReference type="InterPro" id="IPR016155">
    <property type="entry name" value="Mopterin_synth/thiamin_S_b"/>
</dbReference>
<evidence type="ECO:0000313" key="2">
    <source>
        <dbReference type="Proteomes" id="UP000198756"/>
    </source>
</evidence>
<accession>A0A1G5ZFH9</accession>
<evidence type="ECO:0000313" key="1">
    <source>
        <dbReference type="EMBL" id="SDA93679.1"/>
    </source>
</evidence>
<sequence length="79" mass="8423">MHNTIHIKAFGMVAERIGLAELVIDHSGNSSELLEVLLVKFPVLKSVKFSLAINKKLVSGNQEIPSGAEIALLPPFSGG</sequence>
<organism evidence="1 2">
    <name type="scientific">Algoriphagus alkaliphilus</name>
    <dbReference type="NCBI Taxonomy" id="279824"/>
    <lineage>
        <taxon>Bacteria</taxon>
        <taxon>Pseudomonadati</taxon>
        <taxon>Bacteroidota</taxon>
        <taxon>Cytophagia</taxon>
        <taxon>Cytophagales</taxon>
        <taxon>Cyclobacteriaceae</taxon>
        <taxon>Algoriphagus</taxon>
    </lineage>
</organism>
<dbReference type="STRING" id="279824.SAMN03080617_03771"/>
<dbReference type="InterPro" id="IPR012675">
    <property type="entry name" value="Beta-grasp_dom_sf"/>
</dbReference>